<name>A0A2N3L6C3_9PROT</name>
<accession>A0A2N3L6C3</accession>
<proteinExistence type="predicted"/>
<dbReference type="InterPro" id="IPR008930">
    <property type="entry name" value="Terpenoid_cyclase/PrenylTrfase"/>
</dbReference>
<evidence type="ECO:0000313" key="2">
    <source>
        <dbReference type="Proteomes" id="UP000233332"/>
    </source>
</evidence>
<keyword evidence="2" id="KW-1185">Reference proteome</keyword>
<dbReference type="AlphaFoldDB" id="A0A2N3L6C3"/>
<reference evidence="1 2" key="1">
    <citation type="submission" date="2017-09" db="EMBL/GenBank/DDBJ databases">
        <title>Biodiversity and function of Thalassospira species in the particle-attached aromatic-hydrocarbon-degrading consortia from the surface seawater of the China South Sea.</title>
        <authorList>
            <person name="Dong C."/>
            <person name="Lai Q."/>
            <person name="Shao Z."/>
        </authorList>
    </citation>
    <scope>NUCLEOTIDE SEQUENCE [LARGE SCALE GENOMIC DNA]</scope>
    <source>
        <strain evidence="1 2">139Z-12</strain>
    </source>
</reference>
<comment type="caution">
    <text evidence="1">The sequence shown here is derived from an EMBL/GenBank/DDBJ whole genome shotgun (WGS) entry which is preliminary data.</text>
</comment>
<protein>
    <recommendedName>
        <fullName evidence="3">Prenyltransferase</fullName>
    </recommendedName>
</protein>
<dbReference type="EMBL" id="NXGX01000004">
    <property type="protein sequence ID" value="PKR58348.1"/>
    <property type="molecule type" value="Genomic_DNA"/>
</dbReference>
<dbReference type="SUPFAM" id="SSF48239">
    <property type="entry name" value="Terpenoid cyclases/Protein prenyltransferases"/>
    <property type="match status" value="1"/>
</dbReference>
<evidence type="ECO:0008006" key="3">
    <source>
        <dbReference type="Google" id="ProtNLM"/>
    </source>
</evidence>
<dbReference type="Proteomes" id="UP000233332">
    <property type="component" value="Unassembled WGS sequence"/>
</dbReference>
<dbReference type="RefSeq" id="WP_101302198.1">
    <property type="nucleotide sequence ID" value="NZ_NXGX01000004.1"/>
</dbReference>
<organism evidence="1 2">
    <name type="scientific">Thalassospira lohafexi</name>
    <dbReference type="NCBI Taxonomy" id="744227"/>
    <lineage>
        <taxon>Bacteria</taxon>
        <taxon>Pseudomonadati</taxon>
        <taxon>Pseudomonadota</taxon>
        <taxon>Alphaproteobacteria</taxon>
        <taxon>Rhodospirillales</taxon>
        <taxon>Thalassospiraceae</taxon>
        <taxon>Thalassospira</taxon>
    </lineage>
</organism>
<evidence type="ECO:0000313" key="1">
    <source>
        <dbReference type="EMBL" id="PKR58348.1"/>
    </source>
</evidence>
<dbReference type="Gene3D" id="1.50.10.20">
    <property type="match status" value="1"/>
</dbReference>
<sequence length="445" mass="49267">MDKTYLISIRDRVLRQMADNDFAGADPFDGLESRVFSATGLDRFRLARLLWVQAIKRGPDILRAAARIRKMVNPKTLALLSGAADGVVLGDFSQRLMAMQNADGGWGYPFAWQARAFYAAQNQSNAIVTSFVMDGLFAAGVTGDDPVMQCAADFIENELWRGGYFAYVANTDSEIHNASLWAAFALSRVRLDNDKTDSAVSRVLDAQRGDGSWAYGTLHHHQFVDGFHTGYVLDLLDRLRRSGMAGLDSAIARGWAFYRDACFDADGIPRSFAGRDGDIDAHSVAQAMGSLCRFGDYAGAIRIAGWAAKHLYEERRGLFYAGIGRFGPDRRNYMRWTQSWMVWALSIVIDHMAMTDPFDPQMPLSFKHPDPDRAAKETALRALSEEGFRALFALTRTAASQKRASGEMEALYGLTRGLKTLQRIGGERGIILQARPITHPPAKAT</sequence>
<gene>
    <name evidence="1" type="ORF">COO92_11430</name>
</gene>